<keyword evidence="1" id="KW-0175">Coiled coil</keyword>
<organism evidence="3 4">
    <name type="scientific">Arabis alpina</name>
    <name type="common">Alpine rock-cress</name>
    <dbReference type="NCBI Taxonomy" id="50452"/>
    <lineage>
        <taxon>Eukaryota</taxon>
        <taxon>Viridiplantae</taxon>
        <taxon>Streptophyta</taxon>
        <taxon>Embryophyta</taxon>
        <taxon>Tracheophyta</taxon>
        <taxon>Spermatophyta</taxon>
        <taxon>Magnoliopsida</taxon>
        <taxon>eudicotyledons</taxon>
        <taxon>Gunneridae</taxon>
        <taxon>Pentapetalae</taxon>
        <taxon>rosids</taxon>
        <taxon>malvids</taxon>
        <taxon>Brassicales</taxon>
        <taxon>Brassicaceae</taxon>
        <taxon>Arabideae</taxon>
        <taxon>Arabis</taxon>
    </lineage>
</organism>
<evidence type="ECO:0000256" key="1">
    <source>
        <dbReference type="SAM" id="Coils"/>
    </source>
</evidence>
<dbReference type="OrthoDB" id="1106524at2759"/>
<accession>A0A087GAM8</accession>
<name>A0A087GAM8_ARAAL</name>
<feature type="region of interest" description="Disordered" evidence="2">
    <location>
        <begin position="255"/>
        <end position="278"/>
    </location>
</feature>
<dbReference type="AlphaFoldDB" id="A0A087GAM8"/>
<dbReference type="EMBL" id="CM002876">
    <property type="protein sequence ID" value="KFK26930.1"/>
    <property type="molecule type" value="Genomic_DNA"/>
</dbReference>
<keyword evidence="4" id="KW-1185">Reference proteome</keyword>
<evidence type="ECO:0000313" key="3">
    <source>
        <dbReference type="EMBL" id="KFK26930.1"/>
    </source>
</evidence>
<dbReference type="InterPro" id="IPR004252">
    <property type="entry name" value="Probable_transposase_24"/>
</dbReference>
<reference evidence="4" key="1">
    <citation type="journal article" date="2015" name="Nat. Plants">
        <title>Genome expansion of Arabis alpina linked with retrotransposition and reduced symmetric DNA methylation.</title>
        <authorList>
            <person name="Willing E.M."/>
            <person name="Rawat V."/>
            <person name="Mandakova T."/>
            <person name="Maumus F."/>
            <person name="James G.V."/>
            <person name="Nordstroem K.J."/>
            <person name="Becker C."/>
            <person name="Warthmann N."/>
            <person name="Chica C."/>
            <person name="Szarzynska B."/>
            <person name="Zytnicki M."/>
            <person name="Albani M.C."/>
            <person name="Kiefer C."/>
            <person name="Bergonzi S."/>
            <person name="Castaings L."/>
            <person name="Mateos J.L."/>
            <person name="Berns M.C."/>
            <person name="Bujdoso N."/>
            <person name="Piofczyk T."/>
            <person name="de Lorenzo L."/>
            <person name="Barrero-Sicilia C."/>
            <person name="Mateos I."/>
            <person name="Piednoel M."/>
            <person name="Hagmann J."/>
            <person name="Chen-Min-Tao R."/>
            <person name="Iglesias-Fernandez R."/>
            <person name="Schuster S.C."/>
            <person name="Alonso-Blanco C."/>
            <person name="Roudier F."/>
            <person name="Carbonero P."/>
            <person name="Paz-Ares J."/>
            <person name="Davis S.J."/>
            <person name="Pecinka A."/>
            <person name="Quesneville H."/>
            <person name="Colot V."/>
            <person name="Lysak M.A."/>
            <person name="Weigel D."/>
            <person name="Coupland G."/>
            <person name="Schneeberger K."/>
        </authorList>
    </citation>
    <scope>NUCLEOTIDE SEQUENCE [LARGE SCALE GENOMIC DNA]</scope>
    <source>
        <strain evidence="4">cv. Pajares</strain>
    </source>
</reference>
<evidence type="ECO:0000313" key="4">
    <source>
        <dbReference type="Proteomes" id="UP000029120"/>
    </source>
</evidence>
<evidence type="ECO:0000256" key="2">
    <source>
        <dbReference type="SAM" id="MobiDB-lite"/>
    </source>
</evidence>
<feature type="region of interest" description="Disordered" evidence="2">
    <location>
        <begin position="1"/>
        <end position="36"/>
    </location>
</feature>
<dbReference type="Pfam" id="PF03004">
    <property type="entry name" value="Transposase_24"/>
    <property type="match status" value="1"/>
</dbReference>
<proteinExistence type="predicted"/>
<dbReference type="Gramene" id="KFK26930">
    <property type="protein sequence ID" value="KFK26930"/>
    <property type="gene ID" value="AALP_AA8G311500"/>
</dbReference>
<protein>
    <submittedName>
        <fullName evidence="3">Uncharacterized protein</fullName>
    </submittedName>
</protein>
<sequence>MTQKCLFGRGSSSQPLASNRHVAPPPAADPPLAPPQDPLIVAPHAAEITLQRRYSRVLHSAWLNGAKCWRRVPLIDKEAWFSTFKTRFKWDDAYEPVVKANFAILAANRLRGMAANDEDCSFLAVMKKTHQKPDGSYVDNRAREIAEKIDEHVEVFLPEMESCNGEPLTVDARTVEEMNEIYVKIARMSKQGRVFGLGSLQLGISSLNASAASSQAVEDTGTLTREVEELKNELQKSREENLNFQKQFETMEQIVQSLSGKSTSASSSLGGDSGTTPP</sequence>
<gene>
    <name evidence="3" type="ordered locus">AALP_Aa8g311500</name>
</gene>
<feature type="compositionally biased region" description="Low complexity" evidence="2">
    <location>
        <begin position="257"/>
        <end position="270"/>
    </location>
</feature>
<feature type="coiled-coil region" evidence="1">
    <location>
        <begin position="220"/>
        <end position="247"/>
    </location>
</feature>
<feature type="compositionally biased region" description="Pro residues" evidence="2">
    <location>
        <begin position="23"/>
        <end position="36"/>
    </location>
</feature>
<dbReference type="Proteomes" id="UP000029120">
    <property type="component" value="Chromosome 8"/>
</dbReference>